<name>S4W0M0_9VIRU</name>
<protein>
    <submittedName>
        <fullName evidence="2">Uncharacterized protein</fullName>
    </submittedName>
</protein>
<feature type="compositionally biased region" description="Basic and acidic residues" evidence="1">
    <location>
        <begin position="98"/>
        <end position="112"/>
    </location>
</feature>
<evidence type="ECO:0000256" key="1">
    <source>
        <dbReference type="SAM" id="MobiDB-lite"/>
    </source>
</evidence>
<dbReference type="EMBL" id="KC977571">
    <property type="protein sequence ID" value="AGO83640.1"/>
    <property type="molecule type" value="Genomic_DNA"/>
</dbReference>
<gene>
    <name evidence="2" type="ORF">psal_cds_160</name>
</gene>
<feature type="region of interest" description="Disordered" evidence="1">
    <location>
        <begin position="358"/>
        <end position="395"/>
    </location>
</feature>
<sequence>MAWVGLVWHSAQERVAITTSTARRQKNCVFVEEEKKRNMRWAQEAEETGGKKKRLRAKMRPVDGWRGAVAAEVNDDSHRGTPPFMSASSNQTRSLRSPLDEADTKHKRKYEDVDSDNMADSADHVRRQSQSPPGPLFGLEQRCVSPHFAGCRRVLGFIDVGRTNMGLCFTTNDWHWSDPVVERVARVDIDRIGDATYARPTRDADGRDGGALVACGDLTAGRETADLVAQFVVQWRSAFDACERIFVERQPPGGMRDIEQLLYAALGGGARVSFLAPNSLHAHFRIGVRHGWGAYDQRKVRAETIASRYISANGSVAAAGEWATLGERRHDAADATLMAILVNERKRREWVGLYAPPALTPPEPQPKPACRASKRRRGAVSRIGPMRRLVSTTAP</sequence>
<feature type="region of interest" description="Disordered" evidence="1">
    <location>
        <begin position="72"/>
        <end position="134"/>
    </location>
</feature>
<reference evidence="2 3" key="1">
    <citation type="journal article" date="2013" name="Science">
        <title>Pandoraviruses: amoeba viruses with genomes up to 2.5 Mb reaching that of parasitic eukaryotes.</title>
        <authorList>
            <person name="Philippe N."/>
            <person name="Legendre M."/>
            <person name="Doutre G."/>
            <person name="Coute Y."/>
            <person name="Poirot O."/>
            <person name="Lescot M."/>
            <person name="Arslan D."/>
            <person name="Seltzer V."/>
            <person name="Bertaux L."/>
            <person name="Bruley C."/>
            <person name="Garin J."/>
            <person name="Claverie J.M."/>
            <person name="Abergel C."/>
        </authorList>
    </citation>
    <scope>NUCLEOTIDE SEQUENCE [LARGE SCALE GENOMIC DNA]</scope>
</reference>
<dbReference type="RefSeq" id="YP_008436702.1">
    <property type="nucleotide sequence ID" value="NC_022098.1"/>
</dbReference>
<keyword evidence="3" id="KW-1185">Reference proteome</keyword>
<evidence type="ECO:0000313" key="3">
    <source>
        <dbReference type="Proteomes" id="UP000204584"/>
    </source>
</evidence>
<feature type="compositionally biased region" description="Polar residues" evidence="1">
    <location>
        <begin position="86"/>
        <end position="95"/>
    </location>
</feature>
<evidence type="ECO:0000313" key="2">
    <source>
        <dbReference type="EMBL" id="AGO83640.1"/>
    </source>
</evidence>
<proteinExistence type="predicted"/>
<accession>S4W0M0</accession>
<dbReference type="Proteomes" id="UP000204584">
    <property type="component" value="Segment"/>
</dbReference>
<organism evidence="2 3">
    <name type="scientific">Pandoravirus salinus</name>
    <dbReference type="NCBI Taxonomy" id="1349410"/>
    <lineage>
        <taxon>Viruses</taxon>
        <taxon>Pandoravirus</taxon>
    </lineage>
</organism>
<dbReference type="KEGG" id="vg:16605427"/>
<feature type="compositionally biased region" description="Pro residues" evidence="1">
    <location>
        <begin position="358"/>
        <end position="367"/>
    </location>
</feature>
<dbReference type="GeneID" id="16605427"/>